<gene>
    <name evidence="2" type="ORF">FEF27_09360</name>
</gene>
<keyword evidence="1" id="KW-0620">Polyamine biosynthesis</keyword>
<dbReference type="NCBIfam" id="NF037959">
    <property type="entry name" value="MFS_SpdSyn"/>
    <property type="match status" value="1"/>
</dbReference>
<dbReference type="RefSeq" id="WP_138170595.1">
    <property type="nucleotide sequence ID" value="NZ_VAWA01000011.1"/>
</dbReference>
<evidence type="ECO:0000313" key="3">
    <source>
        <dbReference type="Proteomes" id="UP000306544"/>
    </source>
</evidence>
<dbReference type="Gene3D" id="3.40.50.150">
    <property type="entry name" value="Vaccinia Virus protein VP39"/>
    <property type="match status" value="1"/>
</dbReference>
<proteinExistence type="predicted"/>
<dbReference type="SUPFAM" id="SSF53335">
    <property type="entry name" value="S-adenosyl-L-methionine-dependent methyltransferases"/>
    <property type="match status" value="1"/>
</dbReference>
<dbReference type="GO" id="GO:0006596">
    <property type="term" value="P:polyamine biosynthetic process"/>
    <property type="evidence" value="ECO:0007669"/>
    <property type="project" value="UniProtKB-KW"/>
</dbReference>
<dbReference type="OrthoDB" id="8221452at2"/>
<protein>
    <submittedName>
        <fullName evidence="2">Spermidine synthase</fullName>
    </submittedName>
</protein>
<accession>A0A5R9A762</accession>
<organism evidence="2 3">
    <name type="scientific">Nesterenkonia sphaerica</name>
    <dbReference type="NCBI Taxonomy" id="1804988"/>
    <lineage>
        <taxon>Bacteria</taxon>
        <taxon>Bacillati</taxon>
        <taxon>Actinomycetota</taxon>
        <taxon>Actinomycetes</taxon>
        <taxon>Micrococcales</taxon>
        <taxon>Micrococcaceae</taxon>
        <taxon>Nesterenkonia</taxon>
    </lineage>
</organism>
<keyword evidence="3" id="KW-1185">Reference proteome</keyword>
<sequence>MTLPARRRLSHSGQWAELSRDELTDHGVMLSIGGVEQSHVELGDPDFLLHDYLRRMRSVLTTWSAEQHGRVSGSVLHLGAGALTLPRWISHWRPGTEQTVVDIEPELVTFVLEHLPMTPAPENIVGDAATVLTAEGALSGRSFATVVVDLFNSAAAPAALTSPEFFRFVWAAVAPGGLMLVNMGDDAGMTFAKGLTQTIVDALALGPGCCLLSAPADVVEGEAEGNLVFAASHHTFSEAELGQIWAAGPHPAEVLSGDELQLWWGNTEPH</sequence>
<dbReference type="AlphaFoldDB" id="A0A5R9A762"/>
<reference evidence="2 3" key="1">
    <citation type="submission" date="2019-05" db="EMBL/GenBank/DDBJ databases">
        <title>Nesterenkonia sp. GY239, isolated from the Southern Atlantic Ocean.</title>
        <authorList>
            <person name="Zhang G."/>
        </authorList>
    </citation>
    <scope>NUCLEOTIDE SEQUENCE [LARGE SCALE GENOMIC DNA]</scope>
    <source>
        <strain evidence="2 3">GY239</strain>
    </source>
</reference>
<evidence type="ECO:0000256" key="1">
    <source>
        <dbReference type="ARBA" id="ARBA00023115"/>
    </source>
</evidence>
<name>A0A5R9A762_9MICC</name>
<dbReference type="Proteomes" id="UP000306544">
    <property type="component" value="Unassembled WGS sequence"/>
</dbReference>
<comment type="caution">
    <text evidence="2">The sequence shown here is derived from an EMBL/GenBank/DDBJ whole genome shotgun (WGS) entry which is preliminary data.</text>
</comment>
<evidence type="ECO:0000313" key="2">
    <source>
        <dbReference type="EMBL" id="TLP74350.1"/>
    </source>
</evidence>
<dbReference type="PANTHER" id="PTHR43317:SF1">
    <property type="entry name" value="THERMOSPERMINE SYNTHASE ACAULIS5"/>
    <property type="match status" value="1"/>
</dbReference>
<dbReference type="PANTHER" id="PTHR43317">
    <property type="entry name" value="THERMOSPERMINE SYNTHASE ACAULIS5"/>
    <property type="match status" value="1"/>
</dbReference>
<dbReference type="InterPro" id="IPR029063">
    <property type="entry name" value="SAM-dependent_MTases_sf"/>
</dbReference>
<dbReference type="EMBL" id="VAWA01000011">
    <property type="protein sequence ID" value="TLP74350.1"/>
    <property type="molecule type" value="Genomic_DNA"/>
</dbReference>